<organism evidence="9 10">
    <name type="scientific">Taphrina deformans (strain PYCC 5710 / ATCC 11124 / CBS 356.35 / IMI 108563 / JCM 9778 / NBRC 8474)</name>
    <name type="common">Peach leaf curl fungus</name>
    <name type="synonym">Lalaria deformans</name>
    <dbReference type="NCBI Taxonomy" id="1097556"/>
    <lineage>
        <taxon>Eukaryota</taxon>
        <taxon>Fungi</taxon>
        <taxon>Dikarya</taxon>
        <taxon>Ascomycota</taxon>
        <taxon>Taphrinomycotina</taxon>
        <taxon>Taphrinomycetes</taxon>
        <taxon>Taphrinales</taxon>
        <taxon>Taphrinaceae</taxon>
        <taxon>Taphrina</taxon>
    </lineage>
</organism>
<dbReference type="eggNOG" id="ENOG502RY6R">
    <property type="taxonomic scope" value="Eukaryota"/>
</dbReference>
<evidence type="ECO:0000256" key="1">
    <source>
        <dbReference type="ARBA" id="ARBA00004604"/>
    </source>
</evidence>
<evidence type="ECO:0000256" key="7">
    <source>
        <dbReference type="ARBA" id="ARBA00023242"/>
    </source>
</evidence>
<evidence type="ECO:0000256" key="3">
    <source>
        <dbReference type="ARBA" id="ARBA00022448"/>
    </source>
</evidence>
<feature type="region of interest" description="Disordered" evidence="8">
    <location>
        <begin position="1"/>
        <end position="25"/>
    </location>
</feature>
<proteinExistence type="inferred from homology"/>
<comment type="subcellular location">
    <subcellularLocation>
        <location evidence="1">Nucleus</location>
        <location evidence="1">Nucleolus</location>
    </subcellularLocation>
</comment>
<dbReference type="Proteomes" id="UP000013776">
    <property type="component" value="Unassembled WGS sequence"/>
</dbReference>
<evidence type="ECO:0000256" key="4">
    <source>
        <dbReference type="ARBA" id="ARBA00022517"/>
    </source>
</evidence>
<dbReference type="GO" id="GO:0005730">
    <property type="term" value="C:nucleolus"/>
    <property type="evidence" value="ECO:0007669"/>
    <property type="project" value="UniProtKB-SubCell"/>
</dbReference>
<accession>R4XFK9</accession>
<keyword evidence="10" id="KW-1185">Reference proteome</keyword>
<evidence type="ECO:0008006" key="11">
    <source>
        <dbReference type="Google" id="ProtNLM"/>
    </source>
</evidence>
<dbReference type="EMBL" id="CAHR02000071">
    <property type="protein sequence ID" value="CCG82127.1"/>
    <property type="molecule type" value="Genomic_DNA"/>
</dbReference>
<evidence type="ECO:0000256" key="5">
    <source>
        <dbReference type="ARBA" id="ARBA00022816"/>
    </source>
</evidence>
<dbReference type="VEuPathDB" id="FungiDB:TAPDE_002068"/>
<dbReference type="STRING" id="1097556.R4XFK9"/>
<keyword evidence="3" id="KW-0813">Transport</keyword>
<dbReference type="AlphaFoldDB" id="R4XFK9"/>
<evidence type="ECO:0000313" key="9">
    <source>
        <dbReference type="EMBL" id="CCG82127.1"/>
    </source>
</evidence>
<protein>
    <recommendedName>
        <fullName evidence="11">60S ribosomal subunit assembly/export protein loc1</fullName>
    </recommendedName>
</protein>
<dbReference type="GO" id="GO:0008298">
    <property type="term" value="P:intracellular mRNA localization"/>
    <property type="evidence" value="ECO:0007669"/>
    <property type="project" value="TreeGrafter"/>
</dbReference>
<feature type="compositionally biased region" description="Low complexity" evidence="8">
    <location>
        <begin position="116"/>
        <end position="127"/>
    </location>
</feature>
<keyword evidence="5" id="KW-0509">mRNA transport</keyword>
<feature type="region of interest" description="Disordered" evidence="8">
    <location>
        <begin position="105"/>
        <end position="154"/>
    </location>
</feature>
<dbReference type="InterPro" id="IPR037650">
    <property type="entry name" value="Loc1"/>
</dbReference>
<comment type="caution">
    <text evidence="9">The sequence shown here is derived from an EMBL/GenBank/DDBJ whole genome shotgun (WGS) entry which is preliminary data.</text>
</comment>
<evidence type="ECO:0000256" key="2">
    <source>
        <dbReference type="ARBA" id="ARBA00008132"/>
    </source>
</evidence>
<gene>
    <name evidence="9" type="ORF">TAPDE_002068</name>
</gene>
<dbReference type="GO" id="GO:0051028">
    <property type="term" value="P:mRNA transport"/>
    <property type="evidence" value="ECO:0007669"/>
    <property type="project" value="UniProtKB-KW"/>
</dbReference>
<keyword evidence="6" id="KW-0175">Coiled coil</keyword>
<evidence type="ECO:0000256" key="8">
    <source>
        <dbReference type="SAM" id="MobiDB-lite"/>
    </source>
</evidence>
<dbReference type="OrthoDB" id="1743802at2759"/>
<dbReference type="PANTHER" id="PTHR28028">
    <property type="entry name" value="60S RIBOSOMAL SUBUNIT ASSEMBLY/EXPORT PROTEIN LOC1"/>
    <property type="match status" value="1"/>
</dbReference>
<dbReference type="GO" id="GO:0042273">
    <property type="term" value="P:ribosomal large subunit biogenesis"/>
    <property type="evidence" value="ECO:0007669"/>
    <property type="project" value="InterPro"/>
</dbReference>
<reference evidence="9 10" key="1">
    <citation type="journal article" date="2013" name="MBio">
        <title>Genome sequencing of the plant pathogen Taphrina deformans, the causal agent of peach leaf curl.</title>
        <authorList>
            <person name="Cisse O.H."/>
            <person name="Almeida J.M.G.C.F."/>
            <person name="Fonseca A."/>
            <person name="Kumar A.A."/>
            <person name="Salojaervi J."/>
            <person name="Overmyer K."/>
            <person name="Hauser P.M."/>
            <person name="Pagni M."/>
        </authorList>
    </citation>
    <scope>NUCLEOTIDE SEQUENCE [LARGE SCALE GENOMIC DNA]</scope>
    <source>
        <strain evidence="10">PYCC 5710 / ATCC 11124 / CBS 356.35 / IMI 108563 / JCM 9778 / NBRC 8474</strain>
    </source>
</reference>
<evidence type="ECO:0000313" key="10">
    <source>
        <dbReference type="Proteomes" id="UP000013776"/>
    </source>
</evidence>
<feature type="compositionally biased region" description="Basic and acidic residues" evidence="8">
    <location>
        <begin position="131"/>
        <end position="143"/>
    </location>
</feature>
<sequence>MAPQKKGQKQQNNTKRKTRKYTEKELNVPLLNTVAKPAAIQKNRKKGKVFVEDQSVLLGILAEVNDAKEGQIRSKLERVKDLEEVRERKRLEIEKKERSKAALIEKKKNELRNGDSVKAVKSVKSSATPNENDKKKFYGDYRNKKNNKTVSFDG</sequence>
<evidence type="ECO:0000256" key="6">
    <source>
        <dbReference type="ARBA" id="ARBA00023054"/>
    </source>
</evidence>
<name>R4XFK9_TAPDE</name>
<keyword evidence="7" id="KW-0539">Nucleus</keyword>
<feature type="compositionally biased region" description="Basic and acidic residues" evidence="8">
    <location>
        <begin position="105"/>
        <end position="115"/>
    </location>
</feature>
<keyword evidence="4" id="KW-0690">Ribosome biogenesis</keyword>
<dbReference type="GO" id="GO:0030687">
    <property type="term" value="C:preribosome, large subunit precursor"/>
    <property type="evidence" value="ECO:0007669"/>
    <property type="project" value="TreeGrafter"/>
</dbReference>
<dbReference type="PANTHER" id="PTHR28028:SF1">
    <property type="entry name" value="60S RIBOSOMAL SUBUNIT ASSEMBLY_EXPORT PROTEIN LOC1"/>
    <property type="match status" value="1"/>
</dbReference>
<dbReference type="GO" id="GO:0003729">
    <property type="term" value="F:mRNA binding"/>
    <property type="evidence" value="ECO:0007669"/>
    <property type="project" value="InterPro"/>
</dbReference>
<comment type="similarity">
    <text evidence="2">Belongs to the LOC1 family.</text>
</comment>